<sequence length="278" mass="30248">MNSEYSLGELMIASIARTIEDETLAFHGFGSPLVQLALHVARRTHAPNLVLVAGATYGINPTPPFLTPTSNDWVMDRGAVCSLDIAELFDIAAAGRMDRMFLSGLQIDQWGNCNVTKMGSSEIKLKLPGGGGGCNLSCDVTNLTLWTGAHRTKPDAQGRVRYRLVEQCDFITNLGHRSVDGRTRADLGHRGNGPQWLVTDLGVFGFESEGRATLRYLHPHVSVEEVEESTGFAVQLSDDLETTPAPDAEVCAIIRELDPLAIHERELSPGDAARRLAR</sequence>
<dbReference type="Pfam" id="PF01144">
    <property type="entry name" value="CoA_trans"/>
    <property type="match status" value="1"/>
</dbReference>
<keyword evidence="1" id="KW-0808">Transferase</keyword>
<dbReference type="PANTHER" id="PTHR43293">
    <property type="entry name" value="ACETATE COA-TRANSFERASE YDIF"/>
    <property type="match status" value="1"/>
</dbReference>
<dbReference type="GO" id="GO:0047569">
    <property type="term" value="F:3-oxoadipate CoA-transferase activity"/>
    <property type="evidence" value="ECO:0007669"/>
    <property type="project" value="UniProtKB-EC"/>
</dbReference>
<dbReference type="AlphaFoldDB" id="A0A455R068"/>
<organism evidence="1">
    <name type="scientific">Haliea sp. ETY-M</name>
    <dbReference type="NCBI Taxonomy" id="1055105"/>
    <lineage>
        <taxon>Bacteria</taxon>
        <taxon>Pseudomonadati</taxon>
        <taxon>Pseudomonadota</taxon>
        <taxon>Gammaproteobacteria</taxon>
        <taxon>Cellvibrionales</taxon>
        <taxon>Halieaceae</taxon>
        <taxon>Haliea</taxon>
    </lineage>
</organism>
<dbReference type="EMBL" id="LC064121">
    <property type="protein sequence ID" value="BBD50137.1"/>
    <property type="molecule type" value="Genomic_DNA"/>
</dbReference>
<dbReference type="Gene3D" id="3.40.1080.10">
    <property type="entry name" value="Glutaconate Coenzyme A-transferase"/>
    <property type="match status" value="1"/>
</dbReference>
<dbReference type="InterPro" id="IPR004165">
    <property type="entry name" value="CoA_trans_fam_I"/>
</dbReference>
<protein>
    <submittedName>
        <fullName evidence="1">3-oxoadipate CoA-transferase subunit B</fullName>
        <ecNumber evidence="1">2.8.3.6</ecNumber>
    </submittedName>
</protein>
<accession>A0A455R068</accession>
<evidence type="ECO:0000313" key="1">
    <source>
        <dbReference type="EMBL" id="BBD50137.1"/>
    </source>
</evidence>
<dbReference type="InterPro" id="IPR037171">
    <property type="entry name" value="NagB/RpiA_transferase-like"/>
</dbReference>
<dbReference type="SUPFAM" id="SSF100950">
    <property type="entry name" value="NagB/RpiA/CoA transferase-like"/>
    <property type="match status" value="1"/>
</dbReference>
<reference evidence="1" key="1">
    <citation type="submission" date="2015-07" db="EMBL/GenBank/DDBJ databases">
        <title>Novel operon containing particulate methane monooxygenase-type genes and epoxyalkane:coenzyme M transferase gene in ethylene-assimilating marine bacterium, Haliea sp. ETY-M.</title>
        <authorList>
            <person name="Suzuki T."/>
            <person name="Habe H."/>
            <person name="Nakajima-Kambe T."/>
            <person name="Fuse H."/>
        </authorList>
    </citation>
    <scope>NUCLEOTIDE SEQUENCE</scope>
    <source>
        <strain evidence="1">ETY-M</strain>
    </source>
</reference>
<name>A0A455R068_9GAMM</name>
<proteinExistence type="predicted"/>
<dbReference type="PANTHER" id="PTHR43293:SF3">
    <property type="entry name" value="CHOLESTEROL RING-CLEAVING HYDROLASE IPDB SUBUNIT"/>
    <property type="match status" value="1"/>
</dbReference>
<dbReference type="EC" id="2.8.3.6" evidence="1"/>
<dbReference type="SMART" id="SM00882">
    <property type="entry name" value="CoA_trans"/>
    <property type="match status" value="1"/>
</dbReference>